<dbReference type="Gene3D" id="1.10.530.10">
    <property type="match status" value="1"/>
</dbReference>
<feature type="region of interest" description="Disordered" evidence="1">
    <location>
        <begin position="1"/>
        <end position="32"/>
    </location>
</feature>
<name>A0A840XN25_9MICO</name>
<protein>
    <recommendedName>
        <fullName evidence="5">Transglycosylase SLT domain-containing protein</fullName>
    </recommendedName>
</protein>
<gene>
    <name evidence="3" type="ORF">BJ959_000815</name>
</gene>
<keyword evidence="4" id="KW-1185">Reference proteome</keyword>
<organism evidence="3 4">
    <name type="scientific">Microcella frigidaquae</name>
    <dbReference type="NCBI Taxonomy" id="424758"/>
    <lineage>
        <taxon>Bacteria</taxon>
        <taxon>Bacillati</taxon>
        <taxon>Actinomycetota</taxon>
        <taxon>Actinomycetes</taxon>
        <taxon>Micrococcales</taxon>
        <taxon>Microbacteriaceae</taxon>
        <taxon>Microcella</taxon>
    </lineage>
</organism>
<evidence type="ECO:0000256" key="1">
    <source>
        <dbReference type="SAM" id="MobiDB-lite"/>
    </source>
</evidence>
<feature type="compositionally biased region" description="Low complexity" evidence="1">
    <location>
        <begin position="1"/>
        <end position="28"/>
    </location>
</feature>
<keyword evidence="2" id="KW-1133">Transmembrane helix</keyword>
<dbReference type="SUPFAM" id="SSF53955">
    <property type="entry name" value="Lysozyme-like"/>
    <property type="match status" value="1"/>
</dbReference>
<reference evidence="3 4" key="1">
    <citation type="submission" date="2020-08" db="EMBL/GenBank/DDBJ databases">
        <title>Sequencing the genomes of 1000 actinobacteria strains.</title>
        <authorList>
            <person name="Klenk H.-P."/>
        </authorList>
    </citation>
    <scope>NUCLEOTIDE SEQUENCE [LARGE SCALE GENOMIC DNA]</scope>
    <source>
        <strain evidence="3 4">DSM 23889</strain>
    </source>
</reference>
<keyword evidence="2" id="KW-0812">Transmembrane</keyword>
<evidence type="ECO:0000313" key="4">
    <source>
        <dbReference type="Proteomes" id="UP000552883"/>
    </source>
</evidence>
<feature type="transmembrane region" description="Helical" evidence="2">
    <location>
        <begin position="38"/>
        <end position="56"/>
    </location>
</feature>
<evidence type="ECO:0008006" key="5">
    <source>
        <dbReference type="Google" id="ProtNLM"/>
    </source>
</evidence>
<evidence type="ECO:0000313" key="3">
    <source>
        <dbReference type="EMBL" id="MBB5617319.1"/>
    </source>
</evidence>
<dbReference type="InterPro" id="IPR023346">
    <property type="entry name" value="Lysozyme-like_dom_sf"/>
</dbReference>
<comment type="caution">
    <text evidence="3">The sequence shown here is derived from an EMBL/GenBank/DDBJ whole genome shotgun (WGS) entry which is preliminary data.</text>
</comment>
<proteinExistence type="predicted"/>
<dbReference type="Proteomes" id="UP000552883">
    <property type="component" value="Unassembled WGS sequence"/>
</dbReference>
<accession>A0A840XN25</accession>
<dbReference type="EMBL" id="JACHBS010000001">
    <property type="protein sequence ID" value="MBB5617319.1"/>
    <property type="molecule type" value="Genomic_DNA"/>
</dbReference>
<keyword evidence="2" id="KW-0472">Membrane</keyword>
<dbReference type="AlphaFoldDB" id="A0A840XN25"/>
<sequence>MGRHAAATTRPTAQQTRRGGAAQRPQAASVERHVRRPWSLPLFASVASAALVLAVMTDHSPVMAMEVSAPGPQAPGQEVLATDDYVSSIDRGEWKTSQLVAYGVAPAAGTPDPGSAKAIAREMVEARGWGSAQYDCLVALWNKESGWNVYAHNKSSGAYGIPQALPGSKMAVAGADWATNPRTQITWGLAYITGRYGNPCGAWEHSQRVGWY</sequence>
<dbReference type="RefSeq" id="WP_341800011.1">
    <property type="nucleotide sequence ID" value="NZ_BAAANZ010000010.1"/>
</dbReference>
<evidence type="ECO:0000256" key="2">
    <source>
        <dbReference type="SAM" id="Phobius"/>
    </source>
</evidence>